<protein>
    <submittedName>
        <fullName evidence="4">Ldh family oxidoreductase</fullName>
    </submittedName>
</protein>
<dbReference type="Gene3D" id="1.10.1530.10">
    <property type="match status" value="1"/>
</dbReference>
<dbReference type="InterPro" id="IPR036111">
    <property type="entry name" value="Mal/L-sulfo/L-lacto_DH-like_sf"/>
</dbReference>
<organism evidence="4 5">
    <name type="scientific">Bosea vestrisii</name>
    <dbReference type="NCBI Taxonomy" id="151416"/>
    <lineage>
        <taxon>Bacteria</taxon>
        <taxon>Pseudomonadati</taxon>
        <taxon>Pseudomonadota</taxon>
        <taxon>Alphaproteobacteria</taxon>
        <taxon>Hyphomicrobiales</taxon>
        <taxon>Boseaceae</taxon>
        <taxon>Bosea</taxon>
    </lineage>
</organism>
<evidence type="ECO:0000256" key="2">
    <source>
        <dbReference type="ARBA" id="ARBA00023002"/>
    </source>
</evidence>
<comment type="similarity">
    <text evidence="1">Belongs to the LDH2/MDH2 oxidoreductase family.</text>
</comment>
<dbReference type="InterPro" id="IPR003767">
    <property type="entry name" value="Malate/L-lactate_DH-like"/>
</dbReference>
<comment type="caution">
    <text evidence="4">The sequence shown here is derived from an EMBL/GenBank/DDBJ whole genome shotgun (WGS) entry which is preliminary data.</text>
</comment>
<keyword evidence="2" id="KW-0560">Oxidoreductase</keyword>
<evidence type="ECO:0000313" key="5">
    <source>
        <dbReference type="Proteomes" id="UP001596104"/>
    </source>
</evidence>
<accession>A0ABW0H5M7</accession>
<dbReference type="PANTHER" id="PTHR11091:SF0">
    <property type="entry name" value="MALATE DEHYDROGENASE"/>
    <property type="match status" value="1"/>
</dbReference>
<gene>
    <name evidence="4" type="ORF">ACFPPC_07670</name>
</gene>
<dbReference type="RefSeq" id="WP_377007315.1">
    <property type="nucleotide sequence ID" value="NZ_JBHSLV010000012.1"/>
</dbReference>
<dbReference type="EMBL" id="JBHSLV010000012">
    <property type="protein sequence ID" value="MFC5392515.1"/>
    <property type="molecule type" value="Genomic_DNA"/>
</dbReference>
<dbReference type="SUPFAM" id="SSF89733">
    <property type="entry name" value="L-sulfolactate dehydrogenase-like"/>
    <property type="match status" value="1"/>
</dbReference>
<dbReference type="Pfam" id="PF02615">
    <property type="entry name" value="Ldh_2"/>
    <property type="match status" value="1"/>
</dbReference>
<dbReference type="PANTHER" id="PTHR11091">
    <property type="entry name" value="OXIDOREDUCTASE-RELATED"/>
    <property type="match status" value="1"/>
</dbReference>
<name>A0ABW0H5M7_9HYPH</name>
<evidence type="ECO:0000256" key="3">
    <source>
        <dbReference type="SAM" id="MobiDB-lite"/>
    </source>
</evidence>
<proteinExistence type="inferred from homology"/>
<dbReference type="Proteomes" id="UP001596104">
    <property type="component" value="Unassembled WGS sequence"/>
</dbReference>
<dbReference type="Gene3D" id="3.30.1370.60">
    <property type="entry name" value="Hypothetical oxidoreductase yiak, domain 2"/>
    <property type="match status" value="1"/>
</dbReference>
<evidence type="ECO:0000313" key="4">
    <source>
        <dbReference type="EMBL" id="MFC5392515.1"/>
    </source>
</evidence>
<reference evidence="5" key="1">
    <citation type="journal article" date="2019" name="Int. J. Syst. Evol. Microbiol.">
        <title>The Global Catalogue of Microorganisms (GCM) 10K type strain sequencing project: providing services to taxonomists for standard genome sequencing and annotation.</title>
        <authorList>
            <consortium name="The Broad Institute Genomics Platform"/>
            <consortium name="The Broad Institute Genome Sequencing Center for Infectious Disease"/>
            <person name="Wu L."/>
            <person name="Ma J."/>
        </authorList>
    </citation>
    <scope>NUCLEOTIDE SEQUENCE [LARGE SCALE GENOMIC DNA]</scope>
    <source>
        <strain evidence="5">CGMCC 1.16326</strain>
    </source>
</reference>
<dbReference type="InterPro" id="IPR043143">
    <property type="entry name" value="Mal/L-sulf/L-lact_DH-like_NADP"/>
</dbReference>
<keyword evidence="5" id="KW-1185">Reference proteome</keyword>
<dbReference type="InterPro" id="IPR043144">
    <property type="entry name" value="Mal/L-sulf/L-lact_DH-like_ah"/>
</dbReference>
<feature type="region of interest" description="Disordered" evidence="3">
    <location>
        <begin position="297"/>
        <end position="316"/>
    </location>
</feature>
<evidence type="ECO:0000256" key="1">
    <source>
        <dbReference type="ARBA" id="ARBA00006056"/>
    </source>
</evidence>
<sequence length="351" mass="35517">MTNSGFRPASALRELAQALLAKVGAPADHASLVAEALVDADIEGLGSHGLMLLPMYLERIEKGSVDAAAKGEIVVDAGARVTIDAVNALGQVTAERASALAVERAEEHGLAAIAVRNAFHIGAAGRFARRIALAGQIGIVMANTRPLLPAPGGAERVVGNNPLAVAVPTGGEPLVLDLAMSAGAMGKIRLAQSRGEPIPEGWAATADGLPTTDAVEAIKGMLLPAAGAKGFGLAVMVDLLAGGLSGGAIGDAVRPLYGDLSEPYASANLFIAIDIAGFRPLGEFEAAASGFAERIRSSKPAPGGSPIRMPGDRAAKAHRDFDGNCRIAPATLSALRAAAERLGVPFPSSLS</sequence>